<keyword evidence="3" id="KW-0653">Protein transport</keyword>
<dbReference type="SMART" id="SM01407">
    <property type="entry name" value="NAC"/>
    <property type="match status" value="1"/>
</dbReference>
<evidence type="ECO:0000256" key="3">
    <source>
        <dbReference type="ARBA" id="ARBA00022927"/>
    </source>
</evidence>
<protein>
    <recommendedName>
        <fullName evidence="4">Nascent polypeptide-associated complex protein</fullName>
    </recommendedName>
</protein>
<dbReference type="GO" id="GO:0003723">
    <property type="term" value="F:RNA binding"/>
    <property type="evidence" value="ECO:0007669"/>
    <property type="project" value="UniProtKB-KW"/>
</dbReference>
<dbReference type="NCBIfam" id="TIGR00264">
    <property type="entry name" value="archaeal-type nascent polypeptide-associated complex protein"/>
    <property type="match status" value="1"/>
</dbReference>
<sequence>MLPNLSPEKMEKLLRQLGITTEPIEATEVVIKTTSGEIRIENPEVVKTNIKGKIVFQVSGKLEEEPFSEDDVKIVMEESGCKDVELIKKTLRETKGDIVEAIMRLKQT</sequence>
<name>A0A497EMY3_9CREN</name>
<dbReference type="Gene3D" id="2.20.70.30">
    <property type="entry name" value="Nascent polypeptide-associated complex domain"/>
    <property type="match status" value="1"/>
</dbReference>
<gene>
    <name evidence="6" type="primary">nac</name>
    <name evidence="6" type="ORF">DRJ31_07625</name>
</gene>
<dbReference type="Proteomes" id="UP000278475">
    <property type="component" value="Unassembled WGS sequence"/>
</dbReference>
<evidence type="ECO:0000313" key="6">
    <source>
        <dbReference type="EMBL" id="RLE48231.1"/>
    </source>
</evidence>
<dbReference type="Pfam" id="PF01849">
    <property type="entry name" value="NAC"/>
    <property type="match status" value="1"/>
</dbReference>
<dbReference type="InterPro" id="IPR005231">
    <property type="entry name" value="NAC_arc"/>
</dbReference>
<organism evidence="6 7">
    <name type="scientific">Thermoproteota archaeon</name>
    <dbReference type="NCBI Taxonomy" id="2056631"/>
    <lineage>
        <taxon>Archaea</taxon>
        <taxon>Thermoproteota</taxon>
    </lineage>
</organism>
<dbReference type="PROSITE" id="PS51151">
    <property type="entry name" value="NAC_AB"/>
    <property type="match status" value="1"/>
</dbReference>
<feature type="domain" description="NAC-A/B" evidence="5">
    <location>
        <begin position="4"/>
        <end position="71"/>
    </location>
</feature>
<evidence type="ECO:0000259" key="5">
    <source>
        <dbReference type="PROSITE" id="PS51151"/>
    </source>
</evidence>
<dbReference type="AlphaFoldDB" id="A0A497EMY3"/>
<evidence type="ECO:0000256" key="4">
    <source>
        <dbReference type="NCBIfam" id="TIGR00264"/>
    </source>
</evidence>
<reference evidence="6 7" key="1">
    <citation type="submission" date="2018-06" db="EMBL/GenBank/DDBJ databases">
        <title>Extensive metabolic versatility and redundancy in microbially diverse, dynamic hydrothermal sediments.</title>
        <authorList>
            <person name="Dombrowski N."/>
            <person name="Teske A."/>
            <person name="Baker B.J."/>
        </authorList>
    </citation>
    <scope>NUCLEOTIDE SEQUENCE [LARGE SCALE GENOMIC DNA]</scope>
    <source>
        <strain evidence="6">B66_G16</strain>
    </source>
</reference>
<evidence type="ECO:0000256" key="1">
    <source>
        <dbReference type="ARBA" id="ARBA00022448"/>
    </source>
</evidence>
<proteinExistence type="predicted"/>
<dbReference type="InterPro" id="IPR038187">
    <property type="entry name" value="NAC_A/B_dom_sf"/>
</dbReference>
<dbReference type="InterPro" id="IPR002715">
    <property type="entry name" value="Nas_poly-pep-assoc_cplx_dom"/>
</dbReference>
<keyword evidence="1" id="KW-0813">Transport</keyword>
<accession>A0A497EMY3</accession>
<dbReference type="EMBL" id="QMQV01000085">
    <property type="protein sequence ID" value="RLE48231.1"/>
    <property type="molecule type" value="Genomic_DNA"/>
</dbReference>
<evidence type="ECO:0000313" key="7">
    <source>
        <dbReference type="Proteomes" id="UP000278475"/>
    </source>
</evidence>
<evidence type="ECO:0000256" key="2">
    <source>
        <dbReference type="ARBA" id="ARBA00022884"/>
    </source>
</evidence>
<keyword evidence="2" id="KW-0694">RNA-binding</keyword>
<comment type="caution">
    <text evidence="6">The sequence shown here is derived from an EMBL/GenBank/DDBJ whole genome shotgun (WGS) entry which is preliminary data.</text>
</comment>
<dbReference type="GO" id="GO:0015031">
    <property type="term" value="P:protein transport"/>
    <property type="evidence" value="ECO:0007669"/>
    <property type="project" value="UniProtKB-KW"/>
</dbReference>
<dbReference type="Gene3D" id="1.10.8.10">
    <property type="entry name" value="DNA helicase RuvA subunit, C-terminal domain"/>
    <property type="match status" value="1"/>
</dbReference>